<dbReference type="EMBL" id="SRMB01000001">
    <property type="protein sequence ID" value="TGE28340.1"/>
    <property type="molecule type" value="Genomic_DNA"/>
</dbReference>
<dbReference type="RefSeq" id="WP_135391712.1">
    <property type="nucleotide sequence ID" value="NZ_SRMB01000001.1"/>
</dbReference>
<dbReference type="Pfam" id="PF07715">
    <property type="entry name" value="Plug"/>
    <property type="match status" value="1"/>
</dbReference>
<dbReference type="InterPro" id="IPR012910">
    <property type="entry name" value="Plug_dom"/>
</dbReference>
<keyword evidence="6 8" id="KW-0472">Membrane</keyword>
<reference evidence="13 14" key="1">
    <citation type="submission" date="2019-04" db="EMBL/GenBank/DDBJ databases">
        <authorList>
            <person name="Feng G."/>
            <person name="Zhang J."/>
            <person name="Zhu H."/>
        </authorList>
    </citation>
    <scope>NUCLEOTIDE SEQUENCE [LARGE SCALE GENOMIC DNA]</scope>
    <source>
        <strain evidence="13 14">9PBR-1</strain>
    </source>
</reference>
<keyword evidence="2 8" id="KW-0813">Transport</keyword>
<protein>
    <submittedName>
        <fullName evidence="13">TonB-dependent receptor</fullName>
    </submittedName>
</protein>
<feature type="domain" description="TonB-dependent receptor-like beta-barrel" evidence="11">
    <location>
        <begin position="431"/>
        <end position="953"/>
    </location>
</feature>
<dbReference type="Pfam" id="PF00593">
    <property type="entry name" value="TonB_dep_Rec_b-barrel"/>
    <property type="match status" value="1"/>
</dbReference>
<dbReference type="InterPro" id="IPR036942">
    <property type="entry name" value="Beta-barrel_TonB_sf"/>
</dbReference>
<dbReference type="Proteomes" id="UP000298471">
    <property type="component" value="Unassembled WGS sequence"/>
</dbReference>
<evidence type="ECO:0000256" key="9">
    <source>
        <dbReference type="RuleBase" id="RU003357"/>
    </source>
</evidence>
<keyword evidence="14" id="KW-1185">Reference proteome</keyword>
<dbReference type="PROSITE" id="PS52016">
    <property type="entry name" value="TONB_DEPENDENT_REC_3"/>
    <property type="match status" value="1"/>
</dbReference>
<keyword evidence="5 9" id="KW-0798">TonB box</keyword>
<evidence type="ECO:0000259" key="11">
    <source>
        <dbReference type="Pfam" id="PF00593"/>
    </source>
</evidence>
<evidence type="ECO:0000259" key="12">
    <source>
        <dbReference type="Pfam" id="PF07715"/>
    </source>
</evidence>
<dbReference type="GO" id="GO:0009279">
    <property type="term" value="C:cell outer membrane"/>
    <property type="evidence" value="ECO:0007669"/>
    <property type="project" value="UniProtKB-SubCell"/>
</dbReference>
<dbReference type="InterPro" id="IPR023997">
    <property type="entry name" value="TonB-dep_OMP_SusC/RagA_CS"/>
</dbReference>
<evidence type="ECO:0000256" key="8">
    <source>
        <dbReference type="PROSITE-ProRule" id="PRU01360"/>
    </source>
</evidence>
<dbReference type="Gene3D" id="2.170.130.10">
    <property type="entry name" value="TonB-dependent receptor, plug domain"/>
    <property type="match status" value="1"/>
</dbReference>
<comment type="similarity">
    <text evidence="8 9">Belongs to the TonB-dependent receptor family.</text>
</comment>
<evidence type="ECO:0000313" key="13">
    <source>
        <dbReference type="EMBL" id="TGE28340.1"/>
    </source>
</evidence>
<dbReference type="SUPFAM" id="SSF49464">
    <property type="entry name" value="Carboxypeptidase regulatory domain-like"/>
    <property type="match status" value="1"/>
</dbReference>
<keyword evidence="13" id="KW-0675">Receptor</keyword>
<accession>A0A4Z0QE53</accession>
<evidence type="ECO:0000256" key="4">
    <source>
        <dbReference type="ARBA" id="ARBA00022692"/>
    </source>
</evidence>
<gene>
    <name evidence="13" type="ORF">E5K02_02420</name>
</gene>
<dbReference type="InterPro" id="IPR039426">
    <property type="entry name" value="TonB-dep_rcpt-like"/>
</dbReference>
<evidence type="ECO:0000256" key="6">
    <source>
        <dbReference type="ARBA" id="ARBA00023136"/>
    </source>
</evidence>
<evidence type="ECO:0000256" key="3">
    <source>
        <dbReference type="ARBA" id="ARBA00022452"/>
    </source>
</evidence>
<dbReference type="Gene3D" id="2.40.170.20">
    <property type="entry name" value="TonB-dependent receptor, beta-barrel domain"/>
    <property type="match status" value="1"/>
</dbReference>
<dbReference type="AlphaFoldDB" id="A0A4Z0QE53"/>
<dbReference type="NCBIfam" id="TIGR04057">
    <property type="entry name" value="SusC_RagA_signa"/>
    <property type="match status" value="1"/>
</dbReference>
<sequence length="1016" mass="109567">MKSSTLLAVPAALAGIVCVASPAWAQTAPSAQTAAQPITGTITDAADGSPLPGVTVVVKGTTVGASTDPSGQFTLSLPTGSNTLVISAVGYESQTVAATSGAVRIRLKADVKQLSEVVVTGYSEQNRKTLTSAISSVKGDALKDIPAASPDQLLQGKAPGVQVSANSGVPGGGIFIRIRGSNSVNASNDPLYVVDGVFINNTNLIATGLGNQVSSNPLADLNPQDIESIEILKDANATAIYGSRGANGVVLITTKRGKAGDKTRITFNTYHGWSKAARQYDLVTGPELAELENERFLNDGGNPAQLPYRSVASGGRGLPEEQPTYDRLSDVFRTAQTQSYELSAAGGSEKTQFYIGAGYFQQESIARPSAFDRFSLRVNLDNSVTDKLRIGTSTALARTHRNVSSNDNNPVGVINSALFPRTNLPVYNPDGTYAKYGSFDNHQALIDNLNNDAVGTRIIPNVYGEYRFLKNLTLRSSWSIDFNDMYENNFNNTLILAGQPRGTASSYLSRDITLLNEQTLNYNVELGENHSLQALVGNTLQRNTFQRTSLLGQQFPGNDLTTIASAATQTGSSSRSQAGLVSFFGKATYSYKSRYTADVSVRADASSRFGRANRWGYFPAVGLGWRLGEESFIQNLNVFQELKLRASIGKTGNQAGISDFAALGLVQGGANYLDLPGTAPLQLANPNLSWESTRQWNVGLDAAVLDNRLLLELNYYDKYTSGLLLNVPVPRKTGFASVVENYGAVSNKGFEAQATVNWLAKGPLQWSTTVNLARNVNKIQKLAAPITTGSRDIFRLEEGAPLYSFWLYHQTGVNPETGDAQYEDVNGDGQLTVADRKLVGNAWPDYFGGLTNSVTYKGVDFGFSLNFEQGAKIMNMNRFFLVHGGTQSNIGYLREQLDRWQQPGDQTDIPRLTTNPASNNYGGVVQNLSDRYLEDGSFLRLRTLTLGYTIPKETLAKARLNSVRVYVQAANLFTLTPYSGLDPEVNSQSGVSNTKNFDWATVPQPRTFQVGVTVGL</sequence>
<feature type="domain" description="TonB-dependent receptor plug" evidence="12">
    <location>
        <begin position="128"/>
        <end position="249"/>
    </location>
</feature>
<comment type="caution">
    <text evidence="13">The sequence shown here is derived from an EMBL/GenBank/DDBJ whole genome shotgun (WGS) entry which is preliminary data.</text>
</comment>
<comment type="subcellular location">
    <subcellularLocation>
        <location evidence="1 8">Cell outer membrane</location>
        <topology evidence="1 8">Multi-pass membrane protein</topology>
    </subcellularLocation>
</comment>
<dbReference type="OrthoDB" id="9768177at2"/>
<evidence type="ECO:0000256" key="5">
    <source>
        <dbReference type="ARBA" id="ARBA00023077"/>
    </source>
</evidence>
<keyword evidence="7 8" id="KW-0998">Cell outer membrane</keyword>
<dbReference type="InterPro" id="IPR037066">
    <property type="entry name" value="Plug_dom_sf"/>
</dbReference>
<keyword evidence="10" id="KW-0732">Signal</keyword>
<feature type="signal peptide" evidence="10">
    <location>
        <begin position="1"/>
        <end position="25"/>
    </location>
</feature>
<dbReference type="InterPro" id="IPR008969">
    <property type="entry name" value="CarboxyPept-like_regulatory"/>
</dbReference>
<proteinExistence type="inferred from homology"/>
<dbReference type="InterPro" id="IPR000531">
    <property type="entry name" value="Beta-barrel_TonB"/>
</dbReference>
<evidence type="ECO:0000313" key="14">
    <source>
        <dbReference type="Proteomes" id="UP000298471"/>
    </source>
</evidence>
<keyword evidence="3 8" id="KW-1134">Transmembrane beta strand</keyword>
<name>A0A4Z0QE53_9BACT</name>
<evidence type="ECO:0000256" key="1">
    <source>
        <dbReference type="ARBA" id="ARBA00004571"/>
    </source>
</evidence>
<organism evidence="13 14">
    <name type="scientific">Hymenobacter metallicola</name>
    <dbReference type="NCBI Taxonomy" id="2563114"/>
    <lineage>
        <taxon>Bacteria</taxon>
        <taxon>Pseudomonadati</taxon>
        <taxon>Bacteroidota</taxon>
        <taxon>Cytophagia</taxon>
        <taxon>Cytophagales</taxon>
        <taxon>Hymenobacteraceae</taxon>
        <taxon>Hymenobacter</taxon>
    </lineage>
</organism>
<keyword evidence="4 8" id="KW-0812">Transmembrane</keyword>
<evidence type="ECO:0000256" key="2">
    <source>
        <dbReference type="ARBA" id="ARBA00022448"/>
    </source>
</evidence>
<dbReference type="Gene3D" id="2.60.40.1120">
    <property type="entry name" value="Carboxypeptidase-like, regulatory domain"/>
    <property type="match status" value="1"/>
</dbReference>
<dbReference type="SUPFAM" id="SSF56935">
    <property type="entry name" value="Porins"/>
    <property type="match status" value="1"/>
</dbReference>
<dbReference type="NCBIfam" id="TIGR04056">
    <property type="entry name" value="OMP_RagA_SusC"/>
    <property type="match status" value="1"/>
</dbReference>
<dbReference type="InterPro" id="IPR023996">
    <property type="entry name" value="TonB-dep_OMP_SusC/RagA"/>
</dbReference>
<evidence type="ECO:0000256" key="7">
    <source>
        <dbReference type="ARBA" id="ARBA00023237"/>
    </source>
</evidence>
<dbReference type="Pfam" id="PF13715">
    <property type="entry name" value="CarbopepD_reg_2"/>
    <property type="match status" value="1"/>
</dbReference>
<feature type="chain" id="PRO_5021435199" evidence="10">
    <location>
        <begin position="26"/>
        <end position="1016"/>
    </location>
</feature>
<evidence type="ECO:0000256" key="10">
    <source>
        <dbReference type="SAM" id="SignalP"/>
    </source>
</evidence>